<dbReference type="PANTHER" id="PTHR15574:SF40">
    <property type="entry name" value="WD AND TETRATRICOPEPTIDE REPEATS PROTEIN 1"/>
    <property type="match status" value="1"/>
</dbReference>
<keyword evidence="6" id="KW-1185">Reference proteome</keyword>
<proteinExistence type="predicted"/>
<evidence type="ECO:0000256" key="1">
    <source>
        <dbReference type="ARBA" id="ARBA00022574"/>
    </source>
</evidence>
<evidence type="ECO:0000313" key="5">
    <source>
        <dbReference type="EMBL" id="CAH0720240.1"/>
    </source>
</evidence>
<dbReference type="InterPro" id="IPR011990">
    <property type="entry name" value="TPR-like_helical_dom_sf"/>
</dbReference>
<dbReference type="InterPro" id="IPR036322">
    <property type="entry name" value="WD40_repeat_dom_sf"/>
</dbReference>
<feature type="repeat" description="WD" evidence="3">
    <location>
        <begin position="49"/>
        <end position="81"/>
    </location>
</feature>
<dbReference type="Gene3D" id="2.130.10.10">
    <property type="entry name" value="YVTN repeat-like/Quinoprotein amine dehydrogenase"/>
    <property type="match status" value="2"/>
</dbReference>
<dbReference type="InterPro" id="IPR019734">
    <property type="entry name" value="TPR_rpt"/>
</dbReference>
<dbReference type="Gene3D" id="1.25.40.10">
    <property type="entry name" value="Tetratricopeptide repeat domain"/>
    <property type="match status" value="1"/>
</dbReference>
<gene>
    <name evidence="5" type="ORF">BINO364_LOCUS6500</name>
</gene>
<dbReference type="Pfam" id="PF00400">
    <property type="entry name" value="WD40"/>
    <property type="match status" value="4"/>
</dbReference>
<dbReference type="GO" id="GO:0080008">
    <property type="term" value="C:Cul4-RING E3 ubiquitin ligase complex"/>
    <property type="evidence" value="ECO:0007669"/>
    <property type="project" value="TreeGrafter"/>
</dbReference>
<dbReference type="OrthoDB" id="4869960at2759"/>
<dbReference type="AlphaFoldDB" id="A0A8J9YBF2"/>
<reference evidence="5" key="1">
    <citation type="submission" date="2021-12" db="EMBL/GenBank/DDBJ databases">
        <authorList>
            <person name="Martin H S."/>
        </authorList>
    </citation>
    <scope>NUCLEOTIDE SEQUENCE</scope>
</reference>
<dbReference type="PROSITE" id="PS50082">
    <property type="entry name" value="WD_REPEATS_2"/>
    <property type="match status" value="2"/>
</dbReference>
<evidence type="ECO:0000256" key="2">
    <source>
        <dbReference type="ARBA" id="ARBA00022737"/>
    </source>
</evidence>
<evidence type="ECO:0008006" key="7">
    <source>
        <dbReference type="Google" id="ProtNLM"/>
    </source>
</evidence>
<dbReference type="SUPFAM" id="SSF50978">
    <property type="entry name" value="WD40 repeat-like"/>
    <property type="match status" value="1"/>
</dbReference>
<keyword evidence="2" id="KW-0677">Repeat</keyword>
<dbReference type="SUPFAM" id="SSF48452">
    <property type="entry name" value="TPR-like"/>
    <property type="match status" value="1"/>
</dbReference>
<feature type="non-terminal residue" evidence="5">
    <location>
        <position position="692"/>
    </location>
</feature>
<evidence type="ECO:0000256" key="3">
    <source>
        <dbReference type="PROSITE-ProRule" id="PRU00221"/>
    </source>
</evidence>
<dbReference type="InterPro" id="IPR045151">
    <property type="entry name" value="DCAF8"/>
</dbReference>
<feature type="compositionally biased region" description="Basic and acidic residues" evidence="4">
    <location>
        <begin position="341"/>
        <end position="355"/>
    </location>
</feature>
<feature type="repeat" description="WD" evidence="3">
    <location>
        <begin position="600"/>
        <end position="632"/>
    </location>
</feature>
<dbReference type="EMBL" id="OV170234">
    <property type="protein sequence ID" value="CAH0720240.1"/>
    <property type="molecule type" value="Genomic_DNA"/>
</dbReference>
<dbReference type="GO" id="GO:0045717">
    <property type="term" value="P:negative regulation of fatty acid biosynthetic process"/>
    <property type="evidence" value="ECO:0007669"/>
    <property type="project" value="TreeGrafter"/>
</dbReference>
<dbReference type="PROSITE" id="PS50294">
    <property type="entry name" value="WD_REPEATS_REGION"/>
    <property type="match status" value="1"/>
</dbReference>
<protein>
    <recommendedName>
        <fullName evidence="7">WD and tetratricopeptide repeats protein 1</fullName>
    </recommendedName>
</protein>
<dbReference type="InterPro" id="IPR001680">
    <property type="entry name" value="WD40_rpt"/>
</dbReference>
<dbReference type="Proteomes" id="UP000838878">
    <property type="component" value="Chromosome 14"/>
</dbReference>
<organism evidence="5 6">
    <name type="scientific">Brenthis ino</name>
    <name type="common">lesser marbled fritillary</name>
    <dbReference type="NCBI Taxonomy" id="405034"/>
    <lineage>
        <taxon>Eukaryota</taxon>
        <taxon>Metazoa</taxon>
        <taxon>Ecdysozoa</taxon>
        <taxon>Arthropoda</taxon>
        <taxon>Hexapoda</taxon>
        <taxon>Insecta</taxon>
        <taxon>Pterygota</taxon>
        <taxon>Neoptera</taxon>
        <taxon>Endopterygota</taxon>
        <taxon>Lepidoptera</taxon>
        <taxon>Glossata</taxon>
        <taxon>Ditrysia</taxon>
        <taxon>Papilionoidea</taxon>
        <taxon>Nymphalidae</taxon>
        <taxon>Heliconiinae</taxon>
        <taxon>Argynnini</taxon>
        <taxon>Brenthis</taxon>
    </lineage>
</organism>
<evidence type="ECO:0000256" key="4">
    <source>
        <dbReference type="SAM" id="MobiDB-lite"/>
    </source>
</evidence>
<dbReference type="GO" id="GO:0005737">
    <property type="term" value="C:cytoplasm"/>
    <property type="evidence" value="ECO:0007669"/>
    <property type="project" value="TreeGrafter"/>
</dbReference>
<name>A0A8J9YBF2_9NEOP</name>
<dbReference type="SMART" id="SM00028">
    <property type="entry name" value="TPR"/>
    <property type="match status" value="2"/>
</dbReference>
<sequence length="692" mass="76313">MGRREEPLWAQGTVGLTAARERGDIDRKFQNRLTVTRSMIDRLGLEKELHGHMGCVNCLEWNSTGSILASASDDLHVILWDPFRYKQLHNISTGHTGNIFSVKFLSQDTIATCAADGSVRIRNIVGGASLLECSCHCGRVKRLACAPDKPHMLWSAGEDGLVLQHDLRTPHTCNSDSANVLVNLLNHMGRYAEAKCLAVNPRRPYQLALGANDFYVRLYDTRMIKLARLQPQPATPREAQVNAHSSRLMWERQNVRCSRAGHGDPDDNIPRAAVQYYAPGHLSMEPNEHTFPKKATTYVAFSHDGNELLVNLGSEQVYLFDINTARRPVLVENFIIQHNHGGRENEKQSPKKGTERGANGTTNIGANGTTNIGANGTTNVGANGTIEQQPQLPERVRILKELANEHVNQGNYASAVELYGAALADAPRCAVLYSNRAAALMRRGWSGDTYAAVRDCYRAIALDAAHVKSHFRLAKGLMDLKRAREAHECLLYFKDKFPRHAESHAVFLLQKDINVALEAMETQPDEPSLEEEGQNGSVLERQLRSSALDYKERFLGHCNTTTDIKEANFLGPDANFVAAGSDDGSMFVWCRRSGNIARCLRGDESIVNCVQLHPAACLLATSGIEAVVRLWSPRPDAIEACEEARALLPPATAAAAAANQQRMRSDPFEAMLLNISFTGAERDLHSPSCRAT</sequence>
<dbReference type="InterPro" id="IPR015943">
    <property type="entry name" value="WD40/YVTN_repeat-like_dom_sf"/>
</dbReference>
<feature type="region of interest" description="Disordered" evidence="4">
    <location>
        <begin position="341"/>
        <end position="388"/>
    </location>
</feature>
<dbReference type="SMART" id="SM00320">
    <property type="entry name" value="WD40"/>
    <property type="match status" value="7"/>
</dbReference>
<dbReference type="PANTHER" id="PTHR15574">
    <property type="entry name" value="WD REPEAT DOMAIN-CONTAINING FAMILY"/>
    <property type="match status" value="1"/>
</dbReference>
<accession>A0A8J9YBF2</accession>
<keyword evidence="1 3" id="KW-0853">WD repeat</keyword>
<evidence type="ECO:0000313" key="6">
    <source>
        <dbReference type="Proteomes" id="UP000838878"/>
    </source>
</evidence>
<feature type="compositionally biased region" description="Low complexity" evidence="4">
    <location>
        <begin position="357"/>
        <end position="386"/>
    </location>
</feature>